<sequence length="352" mass="38549">MSFPGRIKRGPMAADVLQRQFTQIHNAVFRDPRMSFKAKGIFGLISTHVDGYGVSEESITACATDGLSAVRTGLKELIALGYLQRRRERDQRGRLGESEYYITDMPEGLSIILSPGWDVLKEDRRPEPTCENRTLDADGRTPSSEPTCGSPRLDEPTFENRPHKNNTPGGGSSPSGGEEDSLSQNREGAPALDKVGTAGERDTIAALQPSRMTSMAEVHRQREPSEQPAAEERIVDAYAAALARPVLNGTQAKLKRQAAELLAQGLPEGWLCDRARELAWRGWSDLVQHVERSTVPINGHRPMSRPGLPEWCGQCGESTPAARLNPRFRTLGSVGSGQKCPRCHPHVVQTGL</sequence>
<comment type="caution">
    <text evidence="2">The sequence shown here is derived from an EMBL/GenBank/DDBJ whole genome shotgun (WGS) entry which is preliminary data.</text>
</comment>
<organism evidence="2 3">
    <name type="scientific">Streptomyces alanosinicus</name>
    <dbReference type="NCBI Taxonomy" id="68171"/>
    <lineage>
        <taxon>Bacteria</taxon>
        <taxon>Bacillati</taxon>
        <taxon>Actinomycetota</taxon>
        <taxon>Actinomycetes</taxon>
        <taxon>Kitasatosporales</taxon>
        <taxon>Streptomycetaceae</taxon>
        <taxon>Streptomyces</taxon>
    </lineage>
</organism>
<gene>
    <name evidence="2" type="ORF">GCM10010339_87040</name>
</gene>
<name>A0A918YT42_9ACTN</name>
<evidence type="ECO:0000313" key="3">
    <source>
        <dbReference type="Proteomes" id="UP000655443"/>
    </source>
</evidence>
<dbReference type="Proteomes" id="UP000655443">
    <property type="component" value="Unassembled WGS sequence"/>
</dbReference>
<dbReference type="AlphaFoldDB" id="A0A918YT42"/>
<reference evidence="2" key="1">
    <citation type="journal article" date="2014" name="Int. J. Syst. Evol. Microbiol.">
        <title>Complete genome sequence of Corynebacterium casei LMG S-19264T (=DSM 44701T), isolated from a smear-ripened cheese.</title>
        <authorList>
            <consortium name="US DOE Joint Genome Institute (JGI-PGF)"/>
            <person name="Walter F."/>
            <person name="Albersmeier A."/>
            <person name="Kalinowski J."/>
            <person name="Ruckert C."/>
        </authorList>
    </citation>
    <scope>NUCLEOTIDE SEQUENCE</scope>
    <source>
        <strain evidence="2">JCM 4714</strain>
    </source>
</reference>
<feature type="compositionally biased region" description="Basic and acidic residues" evidence="1">
    <location>
        <begin position="152"/>
        <end position="162"/>
    </location>
</feature>
<keyword evidence="3" id="KW-1185">Reference proteome</keyword>
<feature type="compositionally biased region" description="Basic and acidic residues" evidence="1">
    <location>
        <begin position="123"/>
        <end position="139"/>
    </location>
</feature>
<protein>
    <recommendedName>
        <fullName evidence="4">Helix-turn-helix domain-containing protein</fullName>
    </recommendedName>
</protein>
<feature type="compositionally biased region" description="Basic and acidic residues" evidence="1">
    <location>
        <begin position="217"/>
        <end position="229"/>
    </location>
</feature>
<evidence type="ECO:0000256" key="1">
    <source>
        <dbReference type="SAM" id="MobiDB-lite"/>
    </source>
</evidence>
<evidence type="ECO:0000313" key="2">
    <source>
        <dbReference type="EMBL" id="GHE14769.1"/>
    </source>
</evidence>
<accession>A0A918YT42</accession>
<reference evidence="2" key="2">
    <citation type="submission" date="2020-09" db="EMBL/GenBank/DDBJ databases">
        <authorList>
            <person name="Sun Q."/>
            <person name="Ohkuma M."/>
        </authorList>
    </citation>
    <scope>NUCLEOTIDE SEQUENCE</scope>
    <source>
        <strain evidence="2">JCM 4714</strain>
    </source>
</reference>
<feature type="region of interest" description="Disordered" evidence="1">
    <location>
        <begin position="123"/>
        <end position="229"/>
    </location>
</feature>
<dbReference type="EMBL" id="BMVG01000053">
    <property type="protein sequence ID" value="GHE14769.1"/>
    <property type="molecule type" value="Genomic_DNA"/>
</dbReference>
<proteinExistence type="predicted"/>
<evidence type="ECO:0008006" key="4">
    <source>
        <dbReference type="Google" id="ProtNLM"/>
    </source>
</evidence>